<dbReference type="EMBL" id="CP119943">
    <property type="protein sequence ID" value="WFC98406.1"/>
    <property type="molecule type" value="Genomic_DNA"/>
</dbReference>
<keyword evidence="4" id="KW-0234">DNA repair</keyword>
<dbReference type="PRINTS" id="PR01246">
    <property type="entry name" value="RAD1REPAIR"/>
</dbReference>
<dbReference type="InterPro" id="IPR003011">
    <property type="entry name" value="Cell_cycle_checkpoint_Rad1"/>
</dbReference>
<accession>A0AAJ5YTC1</accession>
<evidence type="ECO:0000256" key="3">
    <source>
        <dbReference type="ARBA" id="ARBA00022763"/>
    </source>
</evidence>
<evidence type="ECO:0000313" key="6">
    <source>
        <dbReference type="EMBL" id="WFC98406.1"/>
    </source>
</evidence>
<dbReference type="PANTHER" id="PTHR10870:SF0">
    <property type="entry name" value="CELL CYCLE CHECKPOINT PROTEIN RAD1"/>
    <property type="match status" value="1"/>
</dbReference>
<dbReference type="SUPFAM" id="SSF55979">
    <property type="entry name" value="DNA clamp"/>
    <property type="match status" value="1"/>
</dbReference>
<evidence type="ECO:0008006" key="8">
    <source>
        <dbReference type="Google" id="ProtNLM"/>
    </source>
</evidence>
<dbReference type="InterPro" id="IPR003021">
    <property type="entry name" value="Rad1_Rec1_Rad17"/>
</dbReference>
<keyword evidence="3" id="KW-0227">DNA damage</keyword>
<dbReference type="AlphaFoldDB" id="A0AAJ5YTC1"/>
<dbReference type="GO" id="GO:0006281">
    <property type="term" value="P:DNA repair"/>
    <property type="evidence" value="ECO:0007669"/>
    <property type="project" value="UniProtKB-KW"/>
</dbReference>
<comment type="similarity">
    <text evidence="2">Belongs to the rad1 family.</text>
</comment>
<evidence type="ECO:0000256" key="1">
    <source>
        <dbReference type="ARBA" id="ARBA00004123"/>
    </source>
</evidence>
<reference evidence="6 7" key="1">
    <citation type="submission" date="2023-03" db="EMBL/GenBank/DDBJ databases">
        <title>Mating type loci evolution in Malassezia.</title>
        <authorList>
            <person name="Coelho M.A."/>
        </authorList>
    </citation>
    <scope>NUCLEOTIDE SEQUENCE [LARGE SCALE GENOMIC DNA]</scope>
    <source>
        <strain evidence="6 7">CBS 9725</strain>
    </source>
</reference>
<keyword evidence="5" id="KW-0539">Nucleus</keyword>
<evidence type="ECO:0000256" key="2">
    <source>
        <dbReference type="ARBA" id="ARBA00010991"/>
    </source>
</evidence>
<protein>
    <recommendedName>
        <fullName evidence="8">Checkpoint protein</fullName>
    </recommendedName>
</protein>
<dbReference type="GO" id="GO:0030896">
    <property type="term" value="C:checkpoint clamp complex"/>
    <property type="evidence" value="ECO:0007669"/>
    <property type="project" value="TreeGrafter"/>
</dbReference>
<dbReference type="GO" id="GO:0000077">
    <property type="term" value="P:DNA damage checkpoint signaling"/>
    <property type="evidence" value="ECO:0007669"/>
    <property type="project" value="InterPro"/>
</dbReference>
<evidence type="ECO:0000256" key="5">
    <source>
        <dbReference type="ARBA" id="ARBA00023242"/>
    </source>
</evidence>
<sequence length="286" mass="32241">MNQAIQGKSLGAKSAHAYLYASIFDEYRFVPPQNWPELANCDESDKEDTQPYICFEINVSTMVQCLALFESRMSTGEKHDQDKKSSESFVELMYRGAGEPMCLALHAGRLHMNFQLRTLDTNLIPELYFAADSTVAQVIMKVGAPLIQSEWLARTFQELDAAGETRVHIRLHQRTSRTAPGHLEFQTENSYGSTEISFPNETQLLEKFECFATVNAAYPLQCISYMLQAIKTSSKTSLRIDQHGMLSIQFMIASHRAHVAPRRVPSLTVASSGNAFVEFLVRPLLY</sequence>
<comment type="subcellular location">
    <subcellularLocation>
        <location evidence="1">Nucleus</location>
    </subcellularLocation>
</comment>
<dbReference type="PANTHER" id="PTHR10870">
    <property type="entry name" value="CELL CYCLE CHECKPOINT PROTEIN RAD1"/>
    <property type="match status" value="1"/>
</dbReference>
<proteinExistence type="inferred from homology"/>
<dbReference type="Proteomes" id="UP001219567">
    <property type="component" value="Chromosome 1"/>
</dbReference>
<dbReference type="Gene3D" id="3.70.10.10">
    <property type="match status" value="1"/>
</dbReference>
<dbReference type="InterPro" id="IPR046938">
    <property type="entry name" value="DNA_clamp_sf"/>
</dbReference>
<gene>
    <name evidence="6" type="ORF">MYAM1_001133</name>
</gene>
<evidence type="ECO:0000313" key="7">
    <source>
        <dbReference type="Proteomes" id="UP001219567"/>
    </source>
</evidence>
<dbReference type="PRINTS" id="PR01245">
    <property type="entry name" value="RAD1REC1"/>
</dbReference>
<name>A0AAJ5YTC1_9BASI</name>
<dbReference type="Pfam" id="PF02144">
    <property type="entry name" value="Rad1"/>
    <property type="match status" value="1"/>
</dbReference>
<keyword evidence="7" id="KW-1185">Reference proteome</keyword>
<organism evidence="6 7">
    <name type="scientific">Malassezia yamatoensis</name>
    <dbReference type="NCBI Taxonomy" id="253288"/>
    <lineage>
        <taxon>Eukaryota</taxon>
        <taxon>Fungi</taxon>
        <taxon>Dikarya</taxon>
        <taxon>Basidiomycota</taxon>
        <taxon>Ustilaginomycotina</taxon>
        <taxon>Malasseziomycetes</taxon>
        <taxon>Malasseziales</taxon>
        <taxon>Malasseziaceae</taxon>
        <taxon>Malassezia</taxon>
    </lineage>
</organism>
<evidence type="ECO:0000256" key="4">
    <source>
        <dbReference type="ARBA" id="ARBA00023204"/>
    </source>
</evidence>